<name>A0A017HJY2_9RHOB</name>
<gene>
    <name evidence="1" type="ORF">Rumeso_04430</name>
</gene>
<evidence type="ECO:0000313" key="2">
    <source>
        <dbReference type="Proteomes" id="UP000019666"/>
    </source>
</evidence>
<sequence length="41" mass="4734">MLEPQLARRLENLAVIWSDDRGQIVTVLRNHGTSRRYAARA</sequence>
<dbReference type="EMBL" id="AOSK01000124">
    <property type="protein sequence ID" value="EYD74059.1"/>
    <property type="molecule type" value="Genomic_DNA"/>
</dbReference>
<dbReference type="AlphaFoldDB" id="A0A017HJY2"/>
<proteinExistence type="predicted"/>
<accession>A0A017HJY2</accession>
<keyword evidence="2" id="KW-1185">Reference proteome</keyword>
<comment type="caution">
    <text evidence="1">The sequence shown here is derived from an EMBL/GenBank/DDBJ whole genome shotgun (WGS) entry which is preliminary data.</text>
</comment>
<dbReference type="RefSeq" id="WP_281177550.1">
    <property type="nucleotide sequence ID" value="NZ_KK088565.1"/>
</dbReference>
<dbReference type="Proteomes" id="UP000019666">
    <property type="component" value="Unassembled WGS sequence"/>
</dbReference>
<dbReference type="HOGENOM" id="CLU_3276114_0_0_5"/>
<reference evidence="1 2" key="1">
    <citation type="submission" date="2013-02" db="EMBL/GenBank/DDBJ databases">
        <authorList>
            <person name="Fiebig A."/>
            <person name="Goeker M."/>
            <person name="Klenk H.-P.P."/>
        </authorList>
    </citation>
    <scope>NUCLEOTIDE SEQUENCE [LARGE SCALE GENOMIC DNA]</scope>
    <source>
        <strain evidence="1 2">DSM 19309</strain>
    </source>
</reference>
<organism evidence="1 2">
    <name type="scientific">Rubellimicrobium mesophilum DSM 19309</name>
    <dbReference type="NCBI Taxonomy" id="442562"/>
    <lineage>
        <taxon>Bacteria</taxon>
        <taxon>Pseudomonadati</taxon>
        <taxon>Pseudomonadota</taxon>
        <taxon>Alphaproteobacteria</taxon>
        <taxon>Rhodobacterales</taxon>
        <taxon>Roseobacteraceae</taxon>
        <taxon>Rubellimicrobium</taxon>
    </lineage>
</organism>
<dbReference type="STRING" id="442562.Rumeso_04430"/>
<evidence type="ECO:0000313" key="1">
    <source>
        <dbReference type="EMBL" id="EYD74059.1"/>
    </source>
</evidence>
<protein>
    <submittedName>
        <fullName evidence="1">Uncharacterized protein</fullName>
    </submittedName>
</protein>